<evidence type="ECO:0000256" key="5">
    <source>
        <dbReference type="ARBA" id="ARBA00022692"/>
    </source>
</evidence>
<feature type="transmembrane region" description="Helical" evidence="8">
    <location>
        <begin position="340"/>
        <end position="361"/>
    </location>
</feature>
<evidence type="ECO:0000313" key="11">
    <source>
        <dbReference type="Proteomes" id="UP000094936"/>
    </source>
</evidence>
<dbReference type="InterPro" id="IPR020846">
    <property type="entry name" value="MFS_dom"/>
</dbReference>
<organism evidence="10 11">
    <name type="scientific">Veronia pacifica</name>
    <dbReference type="NCBI Taxonomy" id="1080227"/>
    <lineage>
        <taxon>Bacteria</taxon>
        <taxon>Pseudomonadati</taxon>
        <taxon>Pseudomonadota</taxon>
        <taxon>Gammaproteobacteria</taxon>
        <taxon>Vibrionales</taxon>
        <taxon>Vibrionaceae</taxon>
        <taxon>Veronia</taxon>
    </lineage>
</organism>
<feature type="transmembrane region" description="Helical" evidence="8">
    <location>
        <begin position="12"/>
        <end position="31"/>
    </location>
</feature>
<dbReference type="CDD" id="cd17320">
    <property type="entry name" value="MFS_MdfA_MDR_like"/>
    <property type="match status" value="1"/>
</dbReference>
<keyword evidence="5 8" id="KW-0812">Transmembrane</keyword>
<evidence type="ECO:0000256" key="3">
    <source>
        <dbReference type="ARBA" id="ARBA00022448"/>
    </source>
</evidence>
<dbReference type="RefSeq" id="WP_068905006.1">
    <property type="nucleotide sequence ID" value="NZ_JBHUIF010000004.1"/>
</dbReference>
<dbReference type="FunFam" id="1.20.1720.10:FF:000005">
    <property type="entry name" value="Bcr/CflA family efflux transporter"/>
    <property type="match status" value="1"/>
</dbReference>
<dbReference type="NCBIfam" id="NF008270">
    <property type="entry name" value="PRK11043.1"/>
    <property type="match status" value="1"/>
</dbReference>
<evidence type="ECO:0000256" key="1">
    <source>
        <dbReference type="ARBA" id="ARBA00004651"/>
    </source>
</evidence>
<dbReference type="OrthoDB" id="9814303at2"/>
<dbReference type="NCBIfam" id="TIGR00710">
    <property type="entry name" value="efflux_Bcr_CflA"/>
    <property type="match status" value="1"/>
</dbReference>
<evidence type="ECO:0000256" key="6">
    <source>
        <dbReference type="ARBA" id="ARBA00022989"/>
    </source>
</evidence>
<reference evidence="10 11" key="1">
    <citation type="submission" date="2016-05" db="EMBL/GenBank/DDBJ databases">
        <title>Genomic Taxonomy of the Vibrionaceae.</title>
        <authorList>
            <person name="Gomez-Gil B."/>
            <person name="Enciso-Ibarra J."/>
        </authorList>
    </citation>
    <scope>NUCLEOTIDE SEQUENCE [LARGE SCALE GENOMIC DNA]</scope>
    <source>
        <strain evidence="10 11">CAIM 1920</strain>
    </source>
</reference>
<feature type="transmembrane region" description="Helical" evidence="8">
    <location>
        <begin position="100"/>
        <end position="121"/>
    </location>
</feature>
<evidence type="ECO:0000256" key="4">
    <source>
        <dbReference type="ARBA" id="ARBA00022475"/>
    </source>
</evidence>
<gene>
    <name evidence="10" type="ORF">A8L45_19350</name>
</gene>
<evidence type="ECO:0000313" key="10">
    <source>
        <dbReference type="EMBL" id="ODA30693.1"/>
    </source>
</evidence>
<dbReference type="Proteomes" id="UP000094936">
    <property type="component" value="Unassembled WGS sequence"/>
</dbReference>
<keyword evidence="11" id="KW-1185">Reference proteome</keyword>
<dbReference type="InterPro" id="IPR004812">
    <property type="entry name" value="Efflux_drug-R_Bcr/CmlA"/>
</dbReference>
<feature type="domain" description="Major facilitator superfamily (MFS) profile" evidence="9">
    <location>
        <begin position="9"/>
        <end position="398"/>
    </location>
</feature>
<keyword evidence="7 8" id="KW-0472">Membrane</keyword>
<dbReference type="STRING" id="1080227.A8L45_19350"/>
<comment type="caution">
    <text evidence="8">Lacks conserved residue(s) required for the propagation of feature annotation.</text>
</comment>
<evidence type="ECO:0000256" key="8">
    <source>
        <dbReference type="RuleBase" id="RU365088"/>
    </source>
</evidence>
<dbReference type="PROSITE" id="PS50850">
    <property type="entry name" value="MFS"/>
    <property type="match status" value="1"/>
</dbReference>
<feature type="transmembrane region" description="Helical" evidence="8">
    <location>
        <begin position="304"/>
        <end position="328"/>
    </location>
</feature>
<sequence>MKQSVPMTTMIWFAALSMLGFLATDMYLPAFEDIRQQMGTSQSMIGLTLSVFLLGMAIGQLAYGPLSDRIGRIKVLVGGMALFTAATLVCFAAQSIEVLLVARFVQALGACSAAVIWQAVVIDRYDSETAPRIFATIMPLVALSPALAPLAGAAIEAHLGWRSIFIVLAVLGVILVMATLRQPESAPVTNSDEEQNMAKKLATDYRQILGSKKFIGNMMIFAGCSAAFFAWLTGSPFVMTEMGYDGADIGMSYVPQTIAFIAGGYGCRALLNKFDGGAILPGFIALFVVSIAVIYFVATKTEVTTIWPVLIPFCFMAAANGAIYPIVVNKALEGFKNCSATAAGMLNFLQTLVCFIASGAVSAMAAYGLVTVSTAMMMATLMVTVGLMICWNSNKVDTVEATA</sequence>
<comment type="similarity">
    <text evidence="2 8">Belongs to the major facilitator superfamily. Bcr/CmlA family.</text>
</comment>
<proteinExistence type="inferred from homology"/>
<dbReference type="Pfam" id="PF07690">
    <property type="entry name" value="MFS_1"/>
    <property type="match status" value="1"/>
</dbReference>
<feature type="transmembrane region" description="Helical" evidence="8">
    <location>
        <begin position="133"/>
        <end position="155"/>
    </location>
</feature>
<evidence type="ECO:0000256" key="2">
    <source>
        <dbReference type="ARBA" id="ARBA00006236"/>
    </source>
</evidence>
<keyword evidence="8" id="KW-0997">Cell inner membrane</keyword>
<dbReference type="GO" id="GO:0005886">
    <property type="term" value="C:plasma membrane"/>
    <property type="evidence" value="ECO:0007669"/>
    <property type="project" value="UniProtKB-SubCell"/>
</dbReference>
<protein>
    <recommendedName>
        <fullName evidence="8">Bcr/CflA family efflux transporter</fullName>
    </recommendedName>
</protein>
<evidence type="ECO:0000259" key="9">
    <source>
        <dbReference type="PROSITE" id="PS50850"/>
    </source>
</evidence>
<dbReference type="AlphaFoldDB" id="A0A1C3EBS8"/>
<feature type="transmembrane region" description="Helical" evidence="8">
    <location>
        <begin position="214"/>
        <end position="233"/>
    </location>
</feature>
<dbReference type="SUPFAM" id="SSF103473">
    <property type="entry name" value="MFS general substrate transporter"/>
    <property type="match status" value="1"/>
</dbReference>
<accession>A0A1C3EBS8</accession>
<dbReference type="InterPro" id="IPR011701">
    <property type="entry name" value="MFS"/>
</dbReference>
<feature type="transmembrane region" description="Helical" evidence="8">
    <location>
        <begin position="278"/>
        <end position="298"/>
    </location>
</feature>
<feature type="transmembrane region" description="Helical" evidence="8">
    <location>
        <begin position="75"/>
        <end position="94"/>
    </location>
</feature>
<keyword evidence="4" id="KW-1003">Cell membrane</keyword>
<evidence type="ECO:0000256" key="7">
    <source>
        <dbReference type="ARBA" id="ARBA00023136"/>
    </source>
</evidence>
<feature type="transmembrane region" description="Helical" evidence="8">
    <location>
        <begin position="161"/>
        <end position="180"/>
    </location>
</feature>
<dbReference type="PANTHER" id="PTHR23502">
    <property type="entry name" value="MAJOR FACILITATOR SUPERFAMILY"/>
    <property type="match status" value="1"/>
</dbReference>
<dbReference type="PANTHER" id="PTHR23502:SF162">
    <property type="entry name" value="INNER MEMBRANE TRANSPORT PROTEIN YDHC"/>
    <property type="match status" value="1"/>
</dbReference>
<dbReference type="InterPro" id="IPR036259">
    <property type="entry name" value="MFS_trans_sf"/>
</dbReference>
<keyword evidence="6 8" id="KW-1133">Transmembrane helix</keyword>
<dbReference type="GO" id="GO:0042910">
    <property type="term" value="F:xenobiotic transmembrane transporter activity"/>
    <property type="evidence" value="ECO:0007669"/>
    <property type="project" value="InterPro"/>
</dbReference>
<feature type="transmembrane region" description="Helical" evidence="8">
    <location>
        <begin position="43"/>
        <end position="63"/>
    </location>
</feature>
<dbReference type="GO" id="GO:1990961">
    <property type="term" value="P:xenobiotic detoxification by transmembrane export across the plasma membrane"/>
    <property type="evidence" value="ECO:0007669"/>
    <property type="project" value="InterPro"/>
</dbReference>
<name>A0A1C3EBS8_9GAMM</name>
<dbReference type="EMBL" id="LYBM01000048">
    <property type="protein sequence ID" value="ODA30693.1"/>
    <property type="molecule type" value="Genomic_DNA"/>
</dbReference>
<dbReference type="Gene3D" id="1.20.1720.10">
    <property type="entry name" value="Multidrug resistance protein D"/>
    <property type="match status" value="1"/>
</dbReference>
<comment type="caution">
    <text evidence="10">The sequence shown here is derived from an EMBL/GenBank/DDBJ whole genome shotgun (WGS) entry which is preliminary data.</text>
</comment>
<keyword evidence="3 8" id="KW-0813">Transport</keyword>
<comment type="subcellular location">
    <subcellularLocation>
        <location evidence="8">Cell inner membrane</location>
        <topology evidence="8">Multi-pass membrane protein</topology>
    </subcellularLocation>
    <subcellularLocation>
        <location evidence="1">Cell membrane</location>
        <topology evidence="1">Multi-pass membrane protein</topology>
    </subcellularLocation>
</comment>